<evidence type="ECO:0000313" key="3">
    <source>
        <dbReference type="Proteomes" id="UP001177597"/>
    </source>
</evidence>
<evidence type="ECO:0000313" key="2">
    <source>
        <dbReference type="EMBL" id="WGL96027.1"/>
    </source>
</evidence>
<organism evidence="2 3">
    <name type="scientific">Arsenophonus nasoniae</name>
    <name type="common">son-killer infecting Nasonia vitripennis</name>
    <dbReference type="NCBI Taxonomy" id="638"/>
    <lineage>
        <taxon>Bacteria</taxon>
        <taxon>Pseudomonadati</taxon>
        <taxon>Pseudomonadota</taxon>
        <taxon>Gammaproteobacteria</taxon>
        <taxon>Enterobacterales</taxon>
        <taxon>Morganellaceae</taxon>
        <taxon>Arsenophonus</taxon>
    </lineage>
</organism>
<proteinExistence type="predicted"/>
<accession>A0AA95GC81</accession>
<dbReference type="EMBL" id="CP123498">
    <property type="protein sequence ID" value="WGL96027.1"/>
    <property type="molecule type" value="Genomic_DNA"/>
</dbReference>
<name>A0AA95GC81_9GAMM</name>
<protein>
    <submittedName>
        <fullName evidence="2">Transcriptional regulator</fullName>
    </submittedName>
</protein>
<evidence type="ECO:0000313" key="1">
    <source>
        <dbReference type="EMBL" id="WGL93761.1"/>
    </source>
</evidence>
<reference evidence="2" key="1">
    <citation type="submission" date="2023-04" db="EMBL/GenBank/DDBJ databases">
        <title>Genome dynamics across the evolutionary transition to endosymbiosis.</title>
        <authorList>
            <person name="Siozios S."/>
            <person name="Nadal-Jimenez P."/>
            <person name="Azagi T."/>
            <person name="Sprong H."/>
            <person name="Frost C.L."/>
            <person name="Parratt S.R."/>
            <person name="Taylor G."/>
            <person name="Brettell L."/>
            <person name="Lew K.C."/>
            <person name="Croft L."/>
            <person name="King K.C."/>
            <person name="Brockhurst M.A."/>
            <person name="Hypsa V."/>
            <person name="Novakova E."/>
            <person name="Darby A.C."/>
            <person name="Hurst G.D.D."/>
        </authorList>
    </citation>
    <scope>NUCLEOTIDE SEQUENCE</scope>
    <source>
        <strain evidence="2">AIh</strain>
        <plasmid evidence="1">paIh1</plasmid>
    </source>
</reference>
<dbReference type="GO" id="GO:0003677">
    <property type="term" value="F:DNA binding"/>
    <property type="evidence" value="ECO:0007669"/>
    <property type="project" value="InterPro"/>
</dbReference>
<keyword evidence="1" id="KW-0614">Plasmid</keyword>
<geneLocation type="plasmid" evidence="1 3">
    <name>paIh1</name>
</geneLocation>
<dbReference type="Proteomes" id="UP001177597">
    <property type="component" value="Chromosome"/>
</dbReference>
<dbReference type="Proteomes" id="UP001177597">
    <property type="component" value="Plasmid paIh1"/>
</dbReference>
<gene>
    <name evidence="1" type="ORF">QE207_00420</name>
    <name evidence="2" type="ORF">QE207_05425</name>
</gene>
<dbReference type="RefSeq" id="WP_280628229.1">
    <property type="nucleotide sequence ID" value="NZ_CP123491.1"/>
</dbReference>
<dbReference type="GO" id="GO:0006355">
    <property type="term" value="P:regulation of DNA-templated transcription"/>
    <property type="evidence" value="ECO:0007669"/>
    <property type="project" value="InterPro"/>
</dbReference>
<dbReference type="EMBL" id="CP123491">
    <property type="protein sequence ID" value="WGL93761.1"/>
    <property type="molecule type" value="Genomic_DNA"/>
</dbReference>
<dbReference type="InterPro" id="IPR016032">
    <property type="entry name" value="Sig_transdc_resp-reg_C-effctor"/>
</dbReference>
<dbReference type="AlphaFoldDB" id="A0AA95GC81"/>
<sequence>MKIVDPAKYPELRKEFPELTQVQFETSFLFAQGIPQKEISVLRAVSYKNVKQTITESKNKFETKSLTGLLTVFHVRLSIFTMYNCKKLDRIFTNTNK</sequence>
<dbReference type="SUPFAM" id="SSF46894">
    <property type="entry name" value="C-terminal effector domain of the bipartite response regulators"/>
    <property type="match status" value="1"/>
</dbReference>